<dbReference type="AlphaFoldDB" id="A0AAJ1SUE9"/>
<keyword evidence="2" id="KW-1185">Reference proteome</keyword>
<comment type="caution">
    <text evidence="1">The sequence shown here is derived from an EMBL/GenBank/DDBJ whole genome shotgun (WGS) entry which is preliminary data.</text>
</comment>
<dbReference type="Proteomes" id="UP001239267">
    <property type="component" value="Unassembled WGS sequence"/>
</dbReference>
<evidence type="ECO:0000313" key="1">
    <source>
        <dbReference type="EMBL" id="MDQ0144966.1"/>
    </source>
</evidence>
<evidence type="ECO:0000313" key="2">
    <source>
        <dbReference type="Proteomes" id="UP001239267"/>
    </source>
</evidence>
<reference evidence="1 2" key="1">
    <citation type="submission" date="2023-07" db="EMBL/GenBank/DDBJ databases">
        <title>Sorghum-associated microbial communities from plants grown in Nebraska, USA.</title>
        <authorList>
            <person name="Schachtman D."/>
        </authorList>
    </citation>
    <scope>NUCLEOTIDE SEQUENCE [LARGE SCALE GENOMIC DNA]</scope>
    <source>
        <strain evidence="1 2">DS1001</strain>
    </source>
</reference>
<name>A0AAJ1SUE9_9MICC</name>
<organism evidence="1 2">
    <name type="scientific">Pseudarthrobacter niigatensis</name>
    <dbReference type="NCBI Taxonomy" id="369935"/>
    <lineage>
        <taxon>Bacteria</taxon>
        <taxon>Bacillati</taxon>
        <taxon>Actinomycetota</taxon>
        <taxon>Actinomycetes</taxon>
        <taxon>Micrococcales</taxon>
        <taxon>Micrococcaceae</taxon>
        <taxon>Pseudarthrobacter</taxon>
    </lineage>
</organism>
<dbReference type="EMBL" id="JAUSTB010000002">
    <property type="protein sequence ID" value="MDQ0144966.1"/>
    <property type="molecule type" value="Genomic_DNA"/>
</dbReference>
<gene>
    <name evidence="1" type="ORF">J2T23_000849</name>
</gene>
<accession>A0AAJ1SUE9</accession>
<sequence>MGVLIGAVLTAVAGLIGLLISKKTEHQQWLRNQRLEVYSSLLRQAHASSRSLDFYRATKEQLKTPLDDIKDTYNSKLFIVAPYAVRSAAQNYLVVLEVAGQQVNIDDDDKFAHWSRRRSEAYQVLETAIRKDLGTNDKVRIPFRSRVWRVIYSFIDPPQRWYYKRTGVAWVTKHPTRVMRRHQRERQAADTAQRVE</sequence>
<dbReference type="RefSeq" id="WP_307357496.1">
    <property type="nucleotide sequence ID" value="NZ_JAUSTB010000002.1"/>
</dbReference>
<protein>
    <submittedName>
        <fullName evidence="1">Gas vesicle protein</fullName>
    </submittedName>
</protein>
<proteinExistence type="predicted"/>